<keyword evidence="2 8" id="KW-0696">RNA-directed RNA polymerase</keyword>
<evidence type="ECO:0000256" key="1">
    <source>
        <dbReference type="ARBA" id="ARBA00005762"/>
    </source>
</evidence>
<dbReference type="GO" id="GO:0031380">
    <property type="term" value="C:nuclear RNA-directed RNA polymerase complex"/>
    <property type="evidence" value="ECO:0007669"/>
    <property type="project" value="TreeGrafter"/>
</dbReference>
<dbReference type="EMBL" id="JAUEPR010000045">
    <property type="protein sequence ID" value="KAK0471929.1"/>
    <property type="molecule type" value="Genomic_DNA"/>
</dbReference>
<feature type="region of interest" description="Disordered" evidence="9">
    <location>
        <begin position="1063"/>
        <end position="1085"/>
    </location>
</feature>
<dbReference type="InterPro" id="IPR058752">
    <property type="entry name" value="RDRP_C_head"/>
</dbReference>
<dbReference type="Pfam" id="PF26253">
    <property type="entry name" value="RdRP_head"/>
    <property type="match status" value="1"/>
</dbReference>
<feature type="region of interest" description="Disordered" evidence="9">
    <location>
        <begin position="1"/>
        <end position="21"/>
    </location>
</feature>
<evidence type="ECO:0000256" key="8">
    <source>
        <dbReference type="RuleBase" id="RU363098"/>
    </source>
</evidence>
<evidence type="ECO:0000313" key="13">
    <source>
        <dbReference type="Proteomes" id="UP001175227"/>
    </source>
</evidence>
<comment type="catalytic activity">
    <reaction evidence="7 8">
        <text>RNA(n) + a ribonucleoside 5'-triphosphate = RNA(n+1) + diphosphate</text>
        <dbReference type="Rhea" id="RHEA:21248"/>
        <dbReference type="Rhea" id="RHEA-COMP:14527"/>
        <dbReference type="Rhea" id="RHEA-COMP:17342"/>
        <dbReference type="ChEBI" id="CHEBI:33019"/>
        <dbReference type="ChEBI" id="CHEBI:61557"/>
        <dbReference type="ChEBI" id="CHEBI:140395"/>
        <dbReference type="EC" id="2.7.7.48"/>
    </reaction>
</comment>
<dbReference type="GO" id="GO:0003968">
    <property type="term" value="F:RNA-directed RNA polymerase activity"/>
    <property type="evidence" value="ECO:0007669"/>
    <property type="project" value="UniProtKB-KW"/>
</dbReference>
<keyword evidence="5 8" id="KW-0694">RNA-binding</keyword>
<comment type="caution">
    <text evidence="12">The sequence shown here is derived from an EMBL/GenBank/DDBJ whole genome shotgun (WGS) entry which is preliminary data.</text>
</comment>
<evidence type="ECO:0000256" key="6">
    <source>
        <dbReference type="ARBA" id="ARBA00023158"/>
    </source>
</evidence>
<protein>
    <recommendedName>
        <fullName evidence="8">RNA-dependent RNA polymerase</fullName>
        <ecNumber evidence="8">2.7.7.48</ecNumber>
    </recommendedName>
</protein>
<dbReference type="PANTHER" id="PTHR23079:SF55">
    <property type="entry name" value="RNA-DIRECTED RNA POLYMERASE"/>
    <property type="match status" value="1"/>
</dbReference>
<dbReference type="EC" id="2.7.7.48" evidence="8"/>
<dbReference type="PANTHER" id="PTHR23079">
    <property type="entry name" value="RNA-DEPENDENT RNA POLYMERASE"/>
    <property type="match status" value="1"/>
</dbReference>
<gene>
    <name evidence="12" type="ORF">IW261DRAFT_1571427</name>
</gene>
<evidence type="ECO:0000256" key="7">
    <source>
        <dbReference type="ARBA" id="ARBA00048744"/>
    </source>
</evidence>
<sequence>MDFGEVPSHRETLEEPTTPAWVRNASPSSLAVTDAFDRPRAPFFHHHPDKAEKFLNSMQFGGNHGESQIHTPGTGEKPRDAFRIPINTFGIGFIRSPPTQFIPGYRTESLEHAQLSLNFGKQEMFFKAKFDDDDVPVLLCISKLCDIEKVIYNTDQRNGDVKHVTLTITFSRPPQIKADWRFLYPRDEPLPPGVHLRRATEDDWNLEIPKDEHCFQPLSPVPSGNRQHALMKFGHWKTFQFTTVLNKRTRGSVRHTLDRLRTLERGEEARTTVDFDPVYLTLTSPSTINSIEEYLRREYEEHPNSFECQYLFLGLISHSILLPHVDSVANLKHFVHFSYNAPRVLRTLFRLEYLGENQMEQQVRSAEAVHVTQAGHSANDAGFPTDLPSDRIFMRRVHVTPTRVLPFPATIETSNRVIRRWKEFQDNFLRVSFGDEDGKLRVNSLLQRSDDDNPLTGVLGRIRIALEEGIQIGPRRYVFLAAGESQLKEHSCWMIYEESDRGFTADIVRENMGDFGHIRVVAKYASRMGLCFSATRKVCDIISITDIPDILHDGYNYTDALGNPTASPSAVQIRMGGISPRIFLTVAQSKTRWHIGTRVSYLSILIVYTRKYAIELGVMKISTHSHAHLNRQAISLLSHLGVPDEVFVRMMTTQIENIKNIEKHIHRLDDSKHEARKLYKSSELPILQMLKAGFAREHLLRNVLKCIECQLLQDLKYRARIQVNDGAFLIGIADEFSVLKPGEIYCAIHPPGGKRRVITGQCTIFRNPCLHPGDIQLATAVDHEIFSSQIWEDRPLTNVVVFSTQPGEKNLPNKLSGGDLDGDHFTVLWDPELQIEDPEEPMDYTPVEPTEIPKDQHSVDVQDICEFFVEFMKSDVLGLVSHIHEAKSDELDPSHPDCLELAQLASNAVDFTKTGVPVKIPVHLQNNSAPDFQREDGYISHKVLGQLFRLIEPPPEYSPISGSQHIDLRLRIQKVPAARVSCEELWAGVSISGDRKKRREKDSAVRGPVKEAMEALRRTYRNHARRFVKAQPGDEDMKKWAIAAYQVTHEVERTAQYVNIHNESRRGSTPGTAYGDEGLHEEQDAEVPRRQLISFPWLWAIELCHAVTDDIVKEEEEEDDAALLQGQVEDV</sequence>
<dbReference type="Pfam" id="PF05183">
    <property type="entry name" value="RdRP"/>
    <property type="match status" value="1"/>
</dbReference>
<evidence type="ECO:0000259" key="11">
    <source>
        <dbReference type="Pfam" id="PF26253"/>
    </source>
</evidence>
<name>A0AA39U6T4_9AGAR</name>
<keyword evidence="13" id="KW-1185">Reference proteome</keyword>
<evidence type="ECO:0000256" key="2">
    <source>
        <dbReference type="ARBA" id="ARBA00022484"/>
    </source>
</evidence>
<dbReference type="AlphaFoldDB" id="A0AA39U6T4"/>
<organism evidence="12 13">
    <name type="scientific">Armillaria novae-zelandiae</name>
    <dbReference type="NCBI Taxonomy" id="153914"/>
    <lineage>
        <taxon>Eukaryota</taxon>
        <taxon>Fungi</taxon>
        <taxon>Dikarya</taxon>
        <taxon>Basidiomycota</taxon>
        <taxon>Agaricomycotina</taxon>
        <taxon>Agaricomycetes</taxon>
        <taxon>Agaricomycetidae</taxon>
        <taxon>Agaricales</taxon>
        <taxon>Marasmiineae</taxon>
        <taxon>Physalacriaceae</taxon>
        <taxon>Armillaria</taxon>
    </lineage>
</organism>
<dbReference type="InterPro" id="IPR007855">
    <property type="entry name" value="RDRP"/>
</dbReference>
<accession>A0AA39U6T4</accession>
<evidence type="ECO:0000256" key="4">
    <source>
        <dbReference type="ARBA" id="ARBA00022695"/>
    </source>
</evidence>
<feature type="compositionally biased region" description="Polar residues" evidence="9">
    <location>
        <begin position="59"/>
        <end position="71"/>
    </location>
</feature>
<comment type="similarity">
    <text evidence="1 8">Belongs to the RdRP family.</text>
</comment>
<evidence type="ECO:0000313" key="12">
    <source>
        <dbReference type="EMBL" id="KAK0471929.1"/>
    </source>
</evidence>
<proteinExistence type="inferred from homology"/>
<keyword evidence="6" id="KW-0943">RNA-mediated gene silencing</keyword>
<feature type="domain" description="RDRP core" evidence="10">
    <location>
        <begin position="399"/>
        <end position="949"/>
    </location>
</feature>
<feature type="region of interest" description="Disordered" evidence="9">
    <location>
        <begin position="59"/>
        <end position="79"/>
    </location>
</feature>
<evidence type="ECO:0000259" key="10">
    <source>
        <dbReference type="Pfam" id="PF05183"/>
    </source>
</evidence>
<evidence type="ECO:0000256" key="3">
    <source>
        <dbReference type="ARBA" id="ARBA00022679"/>
    </source>
</evidence>
<evidence type="ECO:0000256" key="9">
    <source>
        <dbReference type="SAM" id="MobiDB-lite"/>
    </source>
</evidence>
<dbReference type="InterPro" id="IPR057596">
    <property type="entry name" value="RDRP_core"/>
</dbReference>
<dbReference type="Proteomes" id="UP001175227">
    <property type="component" value="Unassembled WGS sequence"/>
</dbReference>
<keyword evidence="4 8" id="KW-0548">Nucleotidyltransferase</keyword>
<reference evidence="12" key="1">
    <citation type="submission" date="2023-06" db="EMBL/GenBank/DDBJ databases">
        <authorList>
            <consortium name="Lawrence Berkeley National Laboratory"/>
            <person name="Ahrendt S."/>
            <person name="Sahu N."/>
            <person name="Indic B."/>
            <person name="Wong-Bajracharya J."/>
            <person name="Merenyi Z."/>
            <person name="Ke H.-M."/>
            <person name="Monk M."/>
            <person name="Kocsube S."/>
            <person name="Drula E."/>
            <person name="Lipzen A."/>
            <person name="Balint B."/>
            <person name="Henrissat B."/>
            <person name="Andreopoulos B."/>
            <person name="Martin F.M."/>
            <person name="Harder C.B."/>
            <person name="Rigling D."/>
            <person name="Ford K.L."/>
            <person name="Foster G.D."/>
            <person name="Pangilinan J."/>
            <person name="Papanicolaou A."/>
            <person name="Barry K."/>
            <person name="LaButti K."/>
            <person name="Viragh M."/>
            <person name="Koriabine M."/>
            <person name="Yan M."/>
            <person name="Riley R."/>
            <person name="Champramary S."/>
            <person name="Plett K.L."/>
            <person name="Tsai I.J."/>
            <person name="Slot J."/>
            <person name="Sipos G."/>
            <person name="Plett J."/>
            <person name="Nagy L.G."/>
            <person name="Grigoriev I.V."/>
        </authorList>
    </citation>
    <scope>NUCLEOTIDE SEQUENCE</scope>
    <source>
        <strain evidence="12">ICMP 16352</strain>
    </source>
</reference>
<dbReference type="GO" id="GO:0003723">
    <property type="term" value="F:RNA binding"/>
    <property type="evidence" value="ECO:0007669"/>
    <property type="project" value="UniProtKB-KW"/>
</dbReference>
<feature type="domain" description="RDRP C-terminal head" evidence="11">
    <location>
        <begin position="997"/>
        <end position="1122"/>
    </location>
</feature>
<evidence type="ECO:0000256" key="5">
    <source>
        <dbReference type="ARBA" id="ARBA00022884"/>
    </source>
</evidence>
<keyword evidence="3 8" id="KW-0808">Transferase</keyword>
<dbReference type="GO" id="GO:0030422">
    <property type="term" value="P:siRNA processing"/>
    <property type="evidence" value="ECO:0007669"/>
    <property type="project" value="TreeGrafter"/>
</dbReference>